<evidence type="ECO:0000256" key="1">
    <source>
        <dbReference type="SAM" id="Phobius"/>
    </source>
</evidence>
<keyword evidence="1" id="KW-1133">Transmembrane helix</keyword>
<proteinExistence type="predicted"/>
<gene>
    <name evidence="2" type="ORF">RAM05_02490</name>
</gene>
<keyword evidence="1" id="KW-0812">Transmembrane</keyword>
<name>A0ABD7Z3E7_9NEIS</name>
<dbReference type="GeneID" id="32538152"/>
<reference evidence="2 3" key="1">
    <citation type="submission" date="2023-08" db="EMBL/GenBank/DDBJ databases">
        <title>Complete genome sequences of 12 bacterial strains from the honey bee gut, resolved with long-read nanopore sequencing.</title>
        <authorList>
            <person name="Kwong W.K."/>
            <person name="Acheampong S."/>
            <person name="Polat M.F."/>
        </authorList>
    </citation>
    <scope>NUCLEOTIDE SEQUENCE [LARGE SCALE GENOMIC DNA]</scope>
    <source>
        <strain evidence="3">wkB9</strain>
    </source>
</reference>
<evidence type="ECO:0000313" key="3">
    <source>
        <dbReference type="Proteomes" id="UP001229773"/>
    </source>
</evidence>
<dbReference type="EMBL" id="CP132375">
    <property type="protein sequence ID" value="WLS98899.1"/>
    <property type="molecule type" value="Genomic_DNA"/>
</dbReference>
<dbReference type="RefSeq" id="WP_038648597.1">
    <property type="nucleotide sequence ID" value="NZ_CP132374.1"/>
</dbReference>
<protein>
    <recommendedName>
        <fullName evidence="4">Integral membrane protein</fullName>
    </recommendedName>
</protein>
<dbReference type="Proteomes" id="UP001229773">
    <property type="component" value="Chromosome"/>
</dbReference>
<keyword evidence="1" id="KW-0472">Membrane</keyword>
<evidence type="ECO:0008006" key="4">
    <source>
        <dbReference type="Google" id="ProtNLM"/>
    </source>
</evidence>
<accession>A0ABD7Z3E7</accession>
<organism evidence="2 3">
    <name type="scientific">Snodgrassella alvi</name>
    <dbReference type="NCBI Taxonomy" id="1196083"/>
    <lineage>
        <taxon>Bacteria</taxon>
        <taxon>Pseudomonadati</taxon>
        <taxon>Pseudomonadota</taxon>
        <taxon>Betaproteobacteria</taxon>
        <taxon>Neisseriales</taxon>
        <taxon>Neisseriaceae</taxon>
        <taxon>Snodgrassella</taxon>
    </lineage>
</organism>
<dbReference type="AlphaFoldDB" id="A0ABD7Z3E7"/>
<feature type="transmembrane region" description="Helical" evidence="1">
    <location>
        <begin position="29"/>
        <end position="47"/>
    </location>
</feature>
<sequence>MNQREPNHHVNYDHNQETITIIQGGYIRLFFRALIAIFFIIMTYLIIRFGHKMDYGSKISSVLISIYFSSRCYKLYKCIGSALLTMTPQGLVLPCFDEVIPWEQITSYQIIKNMHIKLKICLNPAFKLGQPKFCGAEIDYYCNKKENRIEITAYEIKGKIQLSDCIQLISKYKTLSEAKV</sequence>
<evidence type="ECO:0000313" key="2">
    <source>
        <dbReference type="EMBL" id="WLS98899.1"/>
    </source>
</evidence>